<dbReference type="GO" id="GO:0006310">
    <property type="term" value="P:DNA recombination"/>
    <property type="evidence" value="ECO:0007669"/>
    <property type="project" value="UniProtKB-KW"/>
</dbReference>
<reference evidence="4 5" key="1">
    <citation type="submission" date="2018-01" db="EMBL/GenBank/DDBJ databases">
        <authorList>
            <person name="Gaut B.S."/>
            <person name="Morton B.R."/>
            <person name="Clegg M.T."/>
            <person name="Duvall M.R."/>
        </authorList>
    </citation>
    <scope>NUCLEOTIDE SEQUENCE [LARGE SCALE GENOMIC DNA]</scope>
    <source>
        <strain evidence="4">Cupriavidus taiwanensis LMG 19425</strain>
    </source>
</reference>
<keyword evidence="2" id="KW-0233">DNA recombination</keyword>
<accession>A0A375IHX7</accession>
<dbReference type="GO" id="GO:0015074">
    <property type="term" value="P:DNA integration"/>
    <property type="evidence" value="ECO:0007669"/>
    <property type="project" value="UniProtKB-KW"/>
</dbReference>
<evidence type="ECO:0000256" key="1">
    <source>
        <dbReference type="ARBA" id="ARBA00022908"/>
    </source>
</evidence>
<gene>
    <name evidence="4" type="ORF">CT19425_110217</name>
</gene>
<name>A0A375IHX7_9BURK</name>
<dbReference type="Pfam" id="PF00589">
    <property type="entry name" value="Phage_integrase"/>
    <property type="match status" value="1"/>
</dbReference>
<dbReference type="PROSITE" id="PS51898">
    <property type="entry name" value="TYR_RECOMBINASE"/>
    <property type="match status" value="1"/>
</dbReference>
<dbReference type="EMBL" id="LT991976">
    <property type="protein sequence ID" value="SPK73680.1"/>
    <property type="molecule type" value="Genomic_DNA"/>
</dbReference>
<dbReference type="Gene3D" id="1.10.443.10">
    <property type="entry name" value="Intergrase catalytic core"/>
    <property type="match status" value="1"/>
</dbReference>
<evidence type="ECO:0000256" key="2">
    <source>
        <dbReference type="ARBA" id="ARBA00023172"/>
    </source>
</evidence>
<dbReference type="InterPro" id="IPR011010">
    <property type="entry name" value="DNA_brk_join_enz"/>
</dbReference>
<dbReference type="SUPFAM" id="SSF56349">
    <property type="entry name" value="DNA breaking-rejoining enzymes"/>
    <property type="match status" value="1"/>
</dbReference>
<dbReference type="InterPro" id="IPR050090">
    <property type="entry name" value="Tyrosine_recombinase_XerCD"/>
</dbReference>
<dbReference type="Proteomes" id="UP000255505">
    <property type="component" value="Chromosome I"/>
</dbReference>
<feature type="domain" description="Tyr recombinase" evidence="3">
    <location>
        <begin position="173"/>
        <end position="346"/>
    </location>
</feature>
<dbReference type="PANTHER" id="PTHR30349">
    <property type="entry name" value="PHAGE INTEGRASE-RELATED"/>
    <property type="match status" value="1"/>
</dbReference>
<dbReference type="CDD" id="cd00796">
    <property type="entry name" value="INT_Rci_Hp1_C"/>
    <property type="match status" value="1"/>
</dbReference>
<dbReference type="InterPro" id="IPR002104">
    <property type="entry name" value="Integrase_catalytic"/>
</dbReference>
<dbReference type="InterPro" id="IPR013762">
    <property type="entry name" value="Integrase-like_cat_sf"/>
</dbReference>
<dbReference type="AlphaFoldDB" id="A0A375IHX7"/>
<dbReference type="GO" id="GO:0003677">
    <property type="term" value="F:DNA binding"/>
    <property type="evidence" value="ECO:0007669"/>
    <property type="project" value="InterPro"/>
</dbReference>
<proteinExistence type="predicted"/>
<keyword evidence="1" id="KW-0229">DNA integration</keyword>
<evidence type="ECO:0000313" key="5">
    <source>
        <dbReference type="Proteomes" id="UP000255505"/>
    </source>
</evidence>
<dbReference type="PANTHER" id="PTHR30349:SF94">
    <property type="entry name" value="INTEGRASE_RECOMBINASE HI_1414-RELATED"/>
    <property type="match status" value="1"/>
</dbReference>
<organism evidence="4 5">
    <name type="scientific">Cupriavidus taiwanensis</name>
    <dbReference type="NCBI Taxonomy" id="164546"/>
    <lineage>
        <taxon>Bacteria</taxon>
        <taxon>Pseudomonadati</taxon>
        <taxon>Pseudomonadota</taxon>
        <taxon>Betaproteobacteria</taxon>
        <taxon>Burkholderiales</taxon>
        <taxon>Burkholderiaceae</taxon>
        <taxon>Cupriavidus</taxon>
    </lineage>
</organism>
<dbReference type="RefSeq" id="WP_172583282.1">
    <property type="nucleotide sequence ID" value="NZ_LT991976.1"/>
</dbReference>
<protein>
    <submittedName>
        <fullName evidence="4">Phage integrase family protein</fullName>
    </submittedName>
</protein>
<evidence type="ECO:0000313" key="4">
    <source>
        <dbReference type="EMBL" id="SPK73680.1"/>
    </source>
</evidence>
<sequence length="346" mass="39614">MANFEKRGTTVRALVRMKGQRISATFDTEKEARDWAKKTEKRINEGEQIRKFDDSADPSVAYVLERYAREISPTKRGGVTEAYILRAAARDYPKLFCKRVTEFSTEDIEAYVNQRSSVTNKFGHKNSSGTILRELRVLSVAFKFAIKRWKMPFQDGDSPVRDITNRPKMPDHRKRRVGDDEAKQICAQLDYVDGTAPQTRKQWTAWAFQFCLATAMRKGEVFAATWQHVHTDALYIHLPETKNGFARDVPLSPRALELLALLKQGKGAQKLVPVARKTADSHFFRVKLQLGIKDLHWHDTRHEATTQLAKKLTNTLELAAVTGHRSLAMLHRYFNPTATEMARKLV</sequence>
<evidence type="ECO:0000259" key="3">
    <source>
        <dbReference type="PROSITE" id="PS51898"/>
    </source>
</evidence>